<sequence>MGLPQFSLSETAEEAAGSSSTLTSSPPHFAGVSTCDLDGMHLGSISRPVEDPSCYSLDDFKKKTSLEQSKILVDSVKRKGTIDATSNVHGWKIGSYDELGLFTSKTGQNIQSPASRIVGFECGKKDSFFVLLDKVSTDGVHHSSVVDMAVDESDTSGLLVRKRLLSPLCGMVHADQFNGDPLDIGCRDSHAKSPNGYSVSMMQDYKKANLGNRNHLTTPTWSASNWSEREDILLNYSRMGSFFSIDGPLLEEKEVLPRTCFSSSGLNPLRESSKVRTRPAEMSIFPEKGIPSPFCLSPLGPKSSETLKTAGPCSCGSKYVGDSLTFKNVEQLFGTNISGIIYAPEEDKFWRASKSFEEISHLRKQLHLSSLESDSGKSWASTHEAKPHCTHVGRSLRALAVRRSLVGSFEESLLSGRLSSGKLSQVILTSISFLNVDACRLVYITNLLLMCSMFLTNTHLGIFMQQRIDGFLAVLSITGGSFSPRTQKLPFAVTSVDGDNYLLYYASIDLSRIASHDYSGQNFKRGLSNEDSQIATTRLRIPMKGRIQLDLALTVASFTQVLSNPEKTPLHTFFCNYDLSDMPAGSKTFLRQKVTLAASGPAPPQVSEGQKNVYINSVGKMTTSERSSTDQGIKEMEGSNPMCLIDDMENLSNDGYHLGNIGSPTLTVQNNCERTGNKDFRCAELGQDVEEKKSVHACPKVNESAASAGVLRYALHLRFQCPFPKKTSRSVQSCKLDPLYVPEKSNSDAERERRFYLYDNLRVVFPQRHSDADEGKLSVEYHFPEDPKYFDISS</sequence>
<comment type="caution">
    <text evidence="1">The sequence shown here is derived from an EMBL/GenBank/DDBJ whole genome shotgun (WGS) entry which is preliminary data.</text>
</comment>
<dbReference type="Proteomes" id="UP001062846">
    <property type="component" value="Chromosome 10"/>
</dbReference>
<protein>
    <submittedName>
        <fullName evidence="1">Uncharacterized protein</fullName>
    </submittedName>
</protein>
<evidence type="ECO:0000313" key="1">
    <source>
        <dbReference type="EMBL" id="KAI8533370.1"/>
    </source>
</evidence>
<evidence type="ECO:0000313" key="2">
    <source>
        <dbReference type="Proteomes" id="UP001062846"/>
    </source>
</evidence>
<reference evidence="1" key="1">
    <citation type="submission" date="2022-02" db="EMBL/GenBank/DDBJ databases">
        <title>Plant Genome Project.</title>
        <authorList>
            <person name="Zhang R.-G."/>
        </authorList>
    </citation>
    <scope>NUCLEOTIDE SEQUENCE</scope>
    <source>
        <strain evidence="1">AT1</strain>
    </source>
</reference>
<name>A0ACC0LXK1_RHOML</name>
<accession>A0ACC0LXK1</accession>
<organism evidence="1 2">
    <name type="scientific">Rhododendron molle</name>
    <name type="common">Chinese azalea</name>
    <name type="synonym">Azalea mollis</name>
    <dbReference type="NCBI Taxonomy" id="49168"/>
    <lineage>
        <taxon>Eukaryota</taxon>
        <taxon>Viridiplantae</taxon>
        <taxon>Streptophyta</taxon>
        <taxon>Embryophyta</taxon>
        <taxon>Tracheophyta</taxon>
        <taxon>Spermatophyta</taxon>
        <taxon>Magnoliopsida</taxon>
        <taxon>eudicotyledons</taxon>
        <taxon>Gunneridae</taxon>
        <taxon>Pentapetalae</taxon>
        <taxon>asterids</taxon>
        <taxon>Ericales</taxon>
        <taxon>Ericaceae</taxon>
        <taxon>Ericoideae</taxon>
        <taxon>Rhodoreae</taxon>
        <taxon>Rhododendron</taxon>
    </lineage>
</organism>
<gene>
    <name evidence="1" type="ORF">RHMOL_Rhmol10G0003900</name>
</gene>
<proteinExistence type="predicted"/>
<dbReference type="EMBL" id="CM046397">
    <property type="protein sequence ID" value="KAI8533370.1"/>
    <property type="molecule type" value="Genomic_DNA"/>
</dbReference>
<keyword evidence="2" id="KW-1185">Reference proteome</keyword>